<sequence length="1194" mass="134528">MDLNSAIREPDSNQALRNSQASPIPLLSLSAPLLSTPTVYTSPSPSAELTFSPAWNHEVPHHPSITLNNSSKIDVQITSQNTKLQPTLILKPNVATFVTPSESGSKSISPPLRMTPIHFSAPQHNNPHLILHQQSPPLSSNMLNQRQGNTGSTPTEIPSSTIKPISLDSVQLIPKNQANIYQESKTISSEAETKMHSSSQSQQKRQTPFFPFLTCPPSYKDDLAKIANEPRFFASDECLQRIETTRTEIESVLIATYPALVLSVELYGSCRSGVLTVDSDMDFTVITRPPDAVREFLRQQRMDLPDPERKVFDEECVLTIEMIGMTLEKAGFYINDVISFARVPVVKGRAKLNVWKDNHSKTHQSPSTESPTPASEWNIKPTIADEEWNPEIKYQDCTSFDIVLNNHLGVHNSELIKTYCQLDDRVRSFLVLVKEWSKAWGIANTREGTLSSYGWTLLALNYLQMCEVPVIPSLQHRHYLEASDPSHVVWVKILADANGAGISVSVTDEERANYERKSVRRSEKPDEPIPPKQSSTGLLSTPTPNTSETPKTMDYTSDTNAIATLTLHDIHYSTDVGPWKRRLSYVLPIPGEVPDYHEFAHGFNIRELWTPENVKEEKQILEQYDLFREKAQKDPQHYKRYENTKTVTELFVGFVDYYNWRFIRRHYVASIKHGQVLTKLIVGWVGFDSSDHMGIDGKLHALSILDPFEKERDVGDVVWNDTAIWEAMRGTRKMIEQSEPISKVLGNTPKDIEERRLFMVKINEQQKRKMDLRLREAGKHGGSSKSVNSPGSSSQTTPHHTHHSNSNSNSHSNSHVLPKSPSTTHHNHSSDKLIKSYHPKTGSGEMGSSLPLEVGKVGGKDSWSEKEKIDWNKISKENTSLHLPKENTSLHLPKENTSLHLSKEKDAEKQSEQIVFDVTPLPLPTVTLHNPSSHAPLVTPVPHPLHFGQIEFAEDSQNNTEPDNERHQTSENSWTQPETHAECGDTALGDEDDIIFGADISDDDELFPAPPGLTADYEDHSIQIGPPPGIEPSTNITISQIEPKNTSIHHLLGHLTKPKQELNVVPTEANRSHDQSENKEKDGRTLSQLFSSIPRLNVNPKAADDPPHVPPPTHIPHLQYPQNRHYQPRQSHFSTRPHHDQYHQRWNGHTHKTHYSPEHSSSSDRINSGTFVSSQEDLANHKNFRKSYTPNRQP</sequence>
<dbReference type="Gene3D" id="1.10.1410.10">
    <property type="match status" value="2"/>
</dbReference>
<dbReference type="InterPro" id="IPR054708">
    <property type="entry name" value="MTPAP-like_central"/>
</dbReference>
<feature type="compositionally biased region" description="Polar residues" evidence="1">
    <location>
        <begin position="532"/>
        <end position="555"/>
    </location>
</feature>
<feature type="compositionally biased region" description="Polar residues" evidence="1">
    <location>
        <begin position="1158"/>
        <end position="1177"/>
    </location>
</feature>
<feature type="region of interest" description="Disordered" evidence="1">
    <location>
        <begin position="956"/>
        <end position="980"/>
    </location>
</feature>
<dbReference type="Proteomes" id="UP001281761">
    <property type="component" value="Unassembled WGS sequence"/>
</dbReference>
<dbReference type="Gene3D" id="3.30.460.10">
    <property type="entry name" value="Beta Polymerase, domain 2"/>
    <property type="match status" value="1"/>
</dbReference>
<dbReference type="SUPFAM" id="SSF81631">
    <property type="entry name" value="PAP/OAS1 substrate-binding domain"/>
    <property type="match status" value="1"/>
</dbReference>
<feature type="region of interest" description="Disordered" evidence="1">
    <location>
        <begin position="776"/>
        <end position="865"/>
    </location>
</feature>
<dbReference type="SUPFAM" id="SSF81301">
    <property type="entry name" value="Nucleotidyltransferase"/>
    <property type="match status" value="1"/>
</dbReference>
<dbReference type="EMBL" id="JARBJD010000022">
    <property type="protein sequence ID" value="KAK2960616.1"/>
    <property type="molecule type" value="Genomic_DNA"/>
</dbReference>
<comment type="caution">
    <text evidence="3">The sequence shown here is derived from an EMBL/GenBank/DDBJ whole genome shotgun (WGS) entry which is preliminary data.</text>
</comment>
<dbReference type="Pfam" id="PF22600">
    <property type="entry name" value="MTPAP-like_central"/>
    <property type="match status" value="1"/>
</dbReference>
<dbReference type="PANTHER" id="PTHR12271:SF40">
    <property type="entry name" value="POLY(A) RNA POLYMERASE GLD2"/>
    <property type="match status" value="1"/>
</dbReference>
<feature type="region of interest" description="Disordered" evidence="1">
    <location>
        <begin position="1149"/>
        <end position="1194"/>
    </location>
</feature>
<evidence type="ECO:0000313" key="3">
    <source>
        <dbReference type="EMBL" id="KAK2960616.1"/>
    </source>
</evidence>
<evidence type="ECO:0000256" key="1">
    <source>
        <dbReference type="SAM" id="MobiDB-lite"/>
    </source>
</evidence>
<keyword evidence="4" id="KW-1185">Reference proteome</keyword>
<name>A0ABQ9YA45_9EUKA</name>
<feature type="region of interest" description="Disordered" evidence="1">
    <location>
        <begin position="1096"/>
        <end position="1120"/>
    </location>
</feature>
<evidence type="ECO:0000259" key="2">
    <source>
        <dbReference type="Pfam" id="PF22600"/>
    </source>
</evidence>
<dbReference type="InterPro" id="IPR043519">
    <property type="entry name" value="NT_sf"/>
</dbReference>
<reference evidence="3 4" key="1">
    <citation type="journal article" date="2022" name="bioRxiv">
        <title>Genomics of Preaxostyla Flagellates Illuminates Evolutionary Transitions and the Path Towards Mitochondrial Loss.</title>
        <authorList>
            <person name="Novak L.V.F."/>
            <person name="Treitli S.C."/>
            <person name="Pyrih J."/>
            <person name="Halakuc P."/>
            <person name="Pipaliya S.V."/>
            <person name="Vacek V."/>
            <person name="Brzon O."/>
            <person name="Soukal P."/>
            <person name="Eme L."/>
            <person name="Dacks J.B."/>
            <person name="Karnkowska A."/>
            <person name="Elias M."/>
            <person name="Hampl V."/>
        </authorList>
    </citation>
    <scope>NUCLEOTIDE SEQUENCE [LARGE SCALE GENOMIC DNA]</scope>
    <source>
        <strain evidence="3">NAU3</strain>
        <tissue evidence="3">Gut</tissue>
    </source>
</reference>
<protein>
    <recommendedName>
        <fullName evidence="2">Poly(A) RNA polymerase mitochondrial-like central palm domain-containing protein</fullName>
    </recommendedName>
</protein>
<accession>A0ABQ9YA45</accession>
<feature type="compositionally biased region" description="Low complexity" evidence="1">
    <location>
        <begin position="783"/>
        <end position="815"/>
    </location>
</feature>
<feature type="region of interest" description="Disordered" evidence="1">
    <location>
        <begin position="357"/>
        <end position="376"/>
    </location>
</feature>
<feature type="domain" description="Poly(A) RNA polymerase mitochondrial-like central palm" evidence="2">
    <location>
        <begin position="235"/>
        <end position="350"/>
    </location>
</feature>
<feature type="compositionally biased region" description="Basic and acidic residues" evidence="1">
    <location>
        <begin position="513"/>
        <end position="529"/>
    </location>
</feature>
<feature type="compositionally biased region" description="Low complexity" evidence="1">
    <location>
        <begin position="365"/>
        <end position="376"/>
    </location>
</feature>
<proteinExistence type="predicted"/>
<dbReference type="PANTHER" id="PTHR12271">
    <property type="entry name" value="POLY A POLYMERASE CID PAP -RELATED"/>
    <property type="match status" value="1"/>
</dbReference>
<organism evidence="3 4">
    <name type="scientific">Blattamonas nauphoetae</name>
    <dbReference type="NCBI Taxonomy" id="2049346"/>
    <lineage>
        <taxon>Eukaryota</taxon>
        <taxon>Metamonada</taxon>
        <taxon>Preaxostyla</taxon>
        <taxon>Oxymonadida</taxon>
        <taxon>Blattamonas</taxon>
    </lineage>
</organism>
<feature type="region of interest" description="Disordered" evidence="1">
    <location>
        <begin position="513"/>
        <end position="555"/>
    </location>
</feature>
<evidence type="ECO:0000313" key="4">
    <source>
        <dbReference type="Proteomes" id="UP001281761"/>
    </source>
</evidence>
<gene>
    <name evidence="3" type="ORF">BLNAU_4514</name>
</gene>